<keyword evidence="1" id="KW-0812">Transmembrane</keyword>
<dbReference type="EMBL" id="MN740866">
    <property type="protein sequence ID" value="QHU15544.1"/>
    <property type="molecule type" value="Genomic_DNA"/>
</dbReference>
<protein>
    <submittedName>
        <fullName evidence="2">Uncharacterized protein</fullName>
    </submittedName>
</protein>
<keyword evidence="1" id="KW-0472">Membrane</keyword>
<feature type="transmembrane region" description="Helical" evidence="1">
    <location>
        <begin position="126"/>
        <end position="145"/>
    </location>
</feature>
<reference evidence="2" key="1">
    <citation type="journal article" date="2020" name="Nature">
        <title>Giant virus diversity and host interactions through global metagenomics.</title>
        <authorList>
            <person name="Schulz F."/>
            <person name="Roux S."/>
            <person name="Paez-Espino D."/>
            <person name="Jungbluth S."/>
            <person name="Walsh D.A."/>
            <person name="Denef V.J."/>
            <person name="McMahon K.D."/>
            <person name="Konstantinidis K.T."/>
            <person name="Eloe-Fadrosh E.A."/>
            <person name="Kyrpides N.C."/>
            <person name="Woyke T."/>
        </authorList>
    </citation>
    <scope>NUCLEOTIDE SEQUENCE</scope>
    <source>
        <strain evidence="2">GVMAG-S-3300002307-41</strain>
    </source>
</reference>
<keyword evidence="1" id="KW-1133">Transmembrane helix</keyword>
<dbReference type="AlphaFoldDB" id="A0A6C0KGZ5"/>
<accession>A0A6C0KGZ5</accession>
<organism evidence="2">
    <name type="scientific">viral metagenome</name>
    <dbReference type="NCBI Taxonomy" id="1070528"/>
    <lineage>
        <taxon>unclassified sequences</taxon>
        <taxon>metagenomes</taxon>
        <taxon>organismal metagenomes</taxon>
    </lineage>
</organism>
<evidence type="ECO:0000313" key="2">
    <source>
        <dbReference type="EMBL" id="QHU15544.1"/>
    </source>
</evidence>
<name>A0A6C0KGZ5_9ZZZZ</name>
<sequence>MDIKEFVDSRNKALAEFQTQYTYLKSEYSTAASAAIQETDPEKQQALIQRALAVNQELSSQLKDILAVLNKGADSFDSKTLADLTADLISYQKEFQEMQASSDKLSTLKRIHATNSQNLGSAQTMYTVYLGVLIFLCVIVVFLVIRASWTTSVIAATGGAIQRLMPQSWRP</sequence>
<evidence type="ECO:0000256" key="1">
    <source>
        <dbReference type="SAM" id="Phobius"/>
    </source>
</evidence>
<proteinExistence type="predicted"/>